<proteinExistence type="predicted"/>
<evidence type="ECO:0008006" key="3">
    <source>
        <dbReference type="Google" id="ProtNLM"/>
    </source>
</evidence>
<feature type="transmembrane region" description="Helical" evidence="1">
    <location>
        <begin position="64"/>
        <end position="86"/>
    </location>
</feature>
<protein>
    <recommendedName>
        <fullName evidence="3">Riboflavin synthase subunit beta</fullName>
    </recommendedName>
</protein>
<name>A0A644U2X7_9ZZZZ</name>
<evidence type="ECO:0000313" key="2">
    <source>
        <dbReference type="EMBL" id="MPL72752.1"/>
    </source>
</evidence>
<accession>A0A644U2X7</accession>
<keyword evidence="1" id="KW-0812">Transmembrane</keyword>
<reference evidence="2" key="1">
    <citation type="submission" date="2019-08" db="EMBL/GenBank/DDBJ databases">
        <authorList>
            <person name="Kucharzyk K."/>
            <person name="Murdoch R.W."/>
            <person name="Higgins S."/>
            <person name="Loffler F."/>
        </authorList>
    </citation>
    <scope>NUCLEOTIDE SEQUENCE</scope>
</reference>
<keyword evidence="1" id="KW-1133">Transmembrane helix</keyword>
<comment type="caution">
    <text evidence="2">The sequence shown here is derived from an EMBL/GenBank/DDBJ whole genome shotgun (WGS) entry which is preliminary data.</text>
</comment>
<keyword evidence="1" id="KW-0472">Membrane</keyword>
<evidence type="ECO:0000256" key="1">
    <source>
        <dbReference type="SAM" id="Phobius"/>
    </source>
</evidence>
<gene>
    <name evidence="2" type="ORF">SDC9_18542</name>
</gene>
<dbReference type="EMBL" id="VSSQ01000068">
    <property type="protein sequence ID" value="MPL72752.1"/>
    <property type="molecule type" value="Genomic_DNA"/>
</dbReference>
<organism evidence="2">
    <name type="scientific">bioreactor metagenome</name>
    <dbReference type="NCBI Taxonomy" id="1076179"/>
    <lineage>
        <taxon>unclassified sequences</taxon>
        <taxon>metagenomes</taxon>
        <taxon>ecological metagenomes</taxon>
    </lineage>
</organism>
<dbReference type="AlphaFoldDB" id="A0A644U2X7"/>
<sequence>MAFFSPKKPRKFEYKPRFYDPKKEELEQLKAKYGPIEGESFKRRINFRQAMHEKKDEKIGKPISILRIILIASLLLVALYFLLTFVERW</sequence>